<dbReference type="Proteomes" id="UP000299084">
    <property type="component" value="Unassembled WGS sequence"/>
</dbReference>
<organism evidence="2 3">
    <name type="scientific">Camelus dromedarius</name>
    <name type="common">Dromedary</name>
    <name type="synonym">Arabian camel</name>
    <dbReference type="NCBI Taxonomy" id="9838"/>
    <lineage>
        <taxon>Eukaryota</taxon>
        <taxon>Metazoa</taxon>
        <taxon>Chordata</taxon>
        <taxon>Craniata</taxon>
        <taxon>Vertebrata</taxon>
        <taxon>Euteleostomi</taxon>
        <taxon>Mammalia</taxon>
        <taxon>Eutheria</taxon>
        <taxon>Laurasiatheria</taxon>
        <taxon>Artiodactyla</taxon>
        <taxon>Tylopoda</taxon>
        <taxon>Camelidae</taxon>
        <taxon>Camelus</taxon>
    </lineage>
</organism>
<protein>
    <submittedName>
        <fullName evidence="2">Zinc finger protein 222</fullName>
    </submittedName>
</protein>
<keyword evidence="3" id="KW-1185">Reference proteome</keyword>
<evidence type="ECO:0000313" key="3">
    <source>
        <dbReference type="Proteomes" id="UP000299084"/>
    </source>
</evidence>
<dbReference type="SUPFAM" id="SSF109640">
    <property type="entry name" value="KRAB domain (Kruppel-associated box)"/>
    <property type="match status" value="1"/>
</dbReference>
<dbReference type="Pfam" id="PF01352">
    <property type="entry name" value="KRAB"/>
    <property type="match status" value="1"/>
</dbReference>
<dbReference type="PANTHER" id="PTHR23232:SF156">
    <property type="entry name" value="KRAB DOMAIN-CONTAINING PROTEIN"/>
    <property type="match status" value="1"/>
</dbReference>
<dbReference type="InterPro" id="IPR036051">
    <property type="entry name" value="KRAB_dom_sf"/>
</dbReference>
<dbReference type="CDD" id="cd07765">
    <property type="entry name" value="KRAB_A-box"/>
    <property type="match status" value="1"/>
</dbReference>
<dbReference type="GO" id="GO:0006355">
    <property type="term" value="P:regulation of DNA-templated transcription"/>
    <property type="evidence" value="ECO:0007669"/>
    <property type="project" value="InterPro"/>
</dbReference>
<dbReference type="SMART" id="SM00349">
    <property type="entry name" value="KRAB"/>
    <property type="match status" value="1"/>
</dbReference>
<dbReference type="AlphaFoldDB" id="A0A5N4DSN0"/>
<gene>
    <name evidence="2" type="ORF">Cadr_000011829</name>
</gene>
<evidence type="ECO:0000313" key="2">
    <source>
        <dbReference type="EMBL" id="KAB1274141.1"/>
    </source>
</evidence>
<reference evidence="2 3" key="1">
    <citation type="journal article" date="2019" name="Mol. Ecol. Resour.">
        <title>Improving Illumina assemblies with Hi-C and long reads: an example with the North African dromedary.</title>
        <authorList>
            <person name="Elbers J.P."/>
            <person name="Rogers M.F."/>
            <person name="Perelman P.L."/>
            <person name="Proskuryakova A.A."/>
            <person name="Serdyukova N.A."/>
            <person name="Johnson W.E."/>
            <person name="Horin P."/>
            <person name="Corander J."/>
            <person name="Murphy D."/>
            <person name="Burger P.A."/>
        </authorList>
    </citation>
    <scope>NUCLEOTIDE SEQUENCE [LARGE SCALE GENOMIC DNA]</scope>
    <source>
        <strain evidence="2">Drom800</strain>
        <tissue evidence="2">Blood</tissue>
    </source>
</reference>
<proteinExistence type="predicted"/>
<comment type="caution">
    <text evidence="2">The sequence shown here is derived from an EMBL/GenBank/DDBJ whole genome shotgun (WGS) entry which is preliminary data.</text>
</comment>
<accession>A0A5N4DSN0</accession>
<dbReference type="InterPro" id="IPR001909">
    <property type="entry name" value="KRAB"/>
</dbReference>
<dbReference type="STRING" id="9838.ENSCDRP00005007939"/>
<dbReference type="EMBL" id="JWIN03000009">
    <property type="protein sequence ID" value="KAB1274141.1"/>
    <property type="molecule type" value="Genomic_DNA"/>
</dbReference>
<feature type="domain" description="KRAB" evidence="1">
    <location>
        <begin position="53"/>
        <end position="137"/>
    </location>
</feature>
<sequence>MVQVQLRVRALPLQEREAGVISTCWEVSRFLEPASLRACLGVGTADADINEEVTFSDVAVTFTREELGLLDSAQRELHRDVMLENFRNLLSVGEDRPSILQVRVDITGRERGEALDDGDRNPRRWVFKRELCRFLSSRDSALPQKKEERTTEFQVSCVFISCLAVSGCVFSDFSEDER</sequence>
<name>A0A5N4DSN0_CAMDR</name>
<dbReference type="PANTHER" id="PTHR23232">
    <property type="entry name" value="KRAB DOMAIN C2H2 ZINC FINGER"/>
    <property type="match status" value="1"/>
</dbReference>
<dbReference type="InterPro" id="IPR050169">
    <property type="entry name" value="Krueppel_C2H2_ZnF"/>
</dbReference>
<dbReference type="Gene3D" id="6.10.140.140">
    <property type="match status" value="1"/>
</dbReference>
<evidence type="ECO:0000259" key="1">
    <source>
        <dbReference type="PROSITE" id="PS50805"/>
    </source>
</evidence>
<dbReference type="PROSITE" id="PS50805">
    <property type="entry name" value="KRAB"/>
    <property type="match status" value="1"/>
</dbReference>